<dbReference type="AlphaFoldDB" id="A0A1J9Q6F8"/>
<dbReference type="Proteomes" id="UP000182235">
    <property type="component" value="Unassembled WGS sequence"/>
</dbReference>
<comment type="caution">
    <text evidence="2">The sequence shown here is derived from an EMBL/GenBank/DDBJ whole genome shotgun (WGS) entry which is preliminary data.</text>
</comment>
<sequence>MITETTSPSKMSTKEFIDPAKDASLFSVARNRDRSSDIEGSSRGFSSAQPCVSPREMNSPPNPPASNSMLHNSGTGSVVPLDTTTSRASASPFQSVQTFGFARWSHGEGNVRSATYPPRGVFGFTTTTITTSSSNTSSLLATRSGSPSLSYDRSATTFGGQTPRPLFSTTGVRPFENNGGMWSFAPATRSMLPLYPQPRAHASQDHTASSIFGVLGSSAVGEKDNPFKSGTGLDVVVDDDDDDDGDDDDDDDDIDVLAAAAAAAIEPPQKRKFGSLNVDDIDLNVAIFYFGVLSLVSSLRPNFSYERTAQGYWRAFLTYWGATVSRNGFFEDKFVAKAETCRAALERLKEKYSGWVLPELPGVQVVLGSWIWTSLLQEYCERNKLSRPTYTKYLHDDGFCYEVDVGGNSYFGANKFYKSATEAIHASAHAALYSLLLTFPEAVSLFRGVGFAGGLHVKSTNNEAATTRVQKSSIQTQGRLILFYLSITDKVRKRQAERNRVLSGDPGVSAGISNVTNSPRAIMLQPGSAKQGSRKSKKGKKKAKGGNANLFPIPTKNRRLPTIEALSSKTKSRRISSEDLELMTKQYQNPCERVEKMCSLLSMEQPEYQIDPLQAQEGVASLFSAAARFPNDPFLSRVGKIGRTKFVDSMQMAKEKCAAQVVVYLIKMVQEDEEWEDPEVKVEENIRKWEGIAATATATATA</sequence>
<accession>A0A1J9Q6F8</accession>
<feature type="region of interest" description="Disordered" evidence="1">
    <location>
        <begin position="525"/>
        <end position="554"/>
    </location>
</feature>
<name>A0A1J9Q6F8_9EURO</name>
<feature type="compositionally biased region" description="Basic and acidic residues" evidence="1">
    <location>
        <begin position="12"/>
        <end position="21"/>
    </location>
</feature>
<feature type="compositionally biased region" description="Polar residues" evidence="1">
    <location>
        <begin position="69"/>
        <end position="92"/>
    </location>
</feature>
<dbReference type="SUPFAM" id="SSF54768">
    <property type="entry name" value="dsRNA-binding domain-like"/>
    <property type="match status" value="1"/>
</dbReference>
<feature type="region of interest" description="Disordered" evidence="1">
    <location>
        <begin position="1"/>
        <end position="92"/>
    </location>
</feature>
<evidence type="ECO:0000313" key="3">
    <source>
        <dbReference type="Proteomes" id="UP000182235"/>
    </source>
</evidence>
<gene>
    <name evidence="2" type="ORF">AJ78_08328</name>
</gene>
<dbReference type="OrthoDB" id="4180887at2759"/>
<feature type="compositionally biased region" description="Polar residues" evidence="1">
    <location>
        <begin position="1"/>
        <end position="11"/>
    </location>
</feature>
<organism evidence="2 3">
    <name type="scientific">Emergomyces pasteurianus Ep9510</name>
    <dbReference type="NCBI Taxonomy" id="1447872"/>
    <lineage>
        <taxon>Eukaryota</taxon>
        <taxon>Fungi</taxon>
        <taxon>Dikarya</taxon>
        <taxon>Ascomycota</taxon>
        <taxon>Pezizomycotina</taxon>
        <taxon>Eurotiomycetes</taxon>
        <taxon>Eurotiomycetidae</taxon>
        <taxon>Onygenales</taxon>
        <taxon>Ajellomycetaceae</taxon>
        <taxon>Emergomyces</taxon>
    </lineage>
</organism>
<reference evidence="2 3" key="1">
    <citation type="submission" date="2015-07" db="EMBL/GenBank/DDBJ databases">
        <title>Emmonsia species relationships and genome sequence.</title>
        <authorList>
            <consortium name="The Broad Institute Genomics Platform"/>
            <person name="Cuomo C.A."/>
            <person name="Munoz J.F."/>
            <person name="Imamovic A."/>
            <person name="Priest M.E."/>
            <person name="Young S."/>
            <person name="Clay O.K."/>
            <person name="McEwen J.G."/>
        </authorList>
    </citation>
    <scope>NUCLEOTIDE SEQUENCE [LARGE SCALE GENOMIC DNA]</scope>
    <source>
        <strain evidence="2 3">UAMH 9510</strain>
    </source>
</reference>
<dbReference type="VEuPathDB" id="FungiDB:AJ78_08328"/>
<dbReference type="Gene3D" id="3.30.160.20">
    <property type="match status" value="1"/>
</dbReference>
<feature type="region of interest" description="Disordered" evidence="1">
    <location>
        <begin position="132"/>
        <end position="172"/>
    </location>
</feature>
<feature type="compositionally biased region" description="Polar residues" evidence="1">
    <location>
        <begin position="139"/>
        <end position="160"/>
    </location>
</feature>
<proteinExistence type="predicted"/>
<dbReference type="CDD" id="cd00048">
    <property type="entry name" value="DSRM_SF"/>
    <property type="match status" value="1"/>
</dbReference>
<protein>
    <submittedName>
        <fullName evidence="2">Uncharacterized protein</fullName>
    </submittedName>
</protein>
<feature type="compositionally biased region" description="Basic residues" evidence="1">
    <location>
        <begin position="532"/>
        <end position="544"/>
    </location>
</feature>
<feature type="region of interest" description="Disordered" evidence="1">
    <location>
        <begin position="223"/>
        <end position="252"/>
    </location>
</feature>
<keyword evidence="3" id="KW-1185">Reference proteome</keyword>
<feature type="compositionally biased region" description="Acidic residues" evidence="1">
    <location>
        <begin position="236"/>
        <end position="252"/>
    </location>
</feature>
<evidence type="ECO:0000256" key="1">
    <source>
        <dbReference type="SAM" id="MobiDB-lite"/>
    </source>
</evidence>
<evidence type="ECO:0000313" key="2">
    <source>
        <dbReference type="EMBL" id="OJD10741.1"/>
    </source>
</evidence>
<dbReference type="EMBL" id="LGRN01000700">
    <property type="protein sequence ID" value="OJD10741.1"/>
    <property type="molecule type" value="Genomic_DNA"/>
</dbReference>